<gene>
    <name evidence="1" type="ORF">MY1_0509</name>
</gene>
<name>F9CVH4_9ARCH</name>
<sequence length="170" mass="19958">MGNLEVTPRLVGSLGEVYYKEYCEQFGGWAYVSLEQIHKNGFKDDYLEFKLGFQRFQIKIPKDIQNEIIEITQPFYIQDNNPSYVFDFLACRLCDGEEILSEINNKGSRDFRWIEVKTFGGKVSKNQLNTANRVSIPVAFCVVYKVKEMPYNVEVQFYYDYLPSHLLEEN</sequence>
<dbReference type="Proteomes" id="UP000004440">
    <property type="component" value="Unassembled WGS sequence"/>
</dbReference>
<evidence type="ECO:0000313" key="2">
    <source>
        <dbReference type="Proteomes" id="UP000004440"/>
    </source>
</evidence>
<proteinExistence type="predicted"/>
<dbReference type="AlphaFoldDB" id="F9CVH4"/>
<keyword evidence="2" id="KW-1185">Reference proteome</keyword>
<organism evidence="1 2">
    <name type="scientific">Nitrosarchaeum koreense MY1</name>
    <dbReference type="NCBI Taxonomy" id="1001994"/>
    <lineage>
        <taxon>Archaea</taxon>
        <taxon>Nitrososphaerota</taxon>
        <taxon>Nitrososphaeria</taxon>
        <taxon>Nitrosopumilales</taxon>
        <taxon>Nitrosopumilaceae</taxon>
        <taxon>Nitrosarchaeum</taxon>
    </lineage>
</organism>
<dbReference type="EMBL" id="AFPU01000001">
    <property type="protein sequence ID" value="EGP93276.1"/>
    <property type="molecule type" value="Genomic_DNA"/>
</dbReference>
<evidence type="ECO:0000313" key="1">
    <source>
        <dbReference type="EMBL" id="EGP93276.1"/>
    </source>
</evidence>
<comment type="caution">
    <text evidence="1">The sequence shown here is derived from an EMBL/GenBank/DDBJ whole genome shotgun (WGS) entry which is preliminary data.</text>
</comment>
<protein>
    <recommendedName>
        <fullName evidence="3">DUF3883 domain-containing protein</fullName>
    </recommendedName>
</protein>
<reference evidence="1 2" key="1">
    <citation type="journal article" date="2011" name="J. Bacteriol.">
        <title>Genome Sequence of an Ammonia-Oxidizing Soil Archaeon, "Candidatus Nitrosoarchaeum koreensis" MY1.</title>
        <authorList>
            <person name="Kim B.K."/>
            <person name="Jung M.Y."/>
            <person name="Yu D.S."/>
            <person name="Park S.J."/>
            <person name="Oh T.K."/>
            <person name="Rhee S.K."/>
            <person name="Kim J.F."/>
        </authorList>
    </citation>
    <scope>NUCLEOTIDE SEQUENCE [LARGE SCALE GENOMIC DNA]</scope>
    <source>
        <strain evidence="1 2">MY1</strain>
    </source>
</reference>
<dbReference type="RefSeq" id="WP_007549983.1">
    <property type="nucleotide sequence ID" value="NZ_AFPU01000001.1"/>
</dbReference>
<dbReference type="OrthoDB" id="8891at2157"/>
<accession>F9CVH4</accession>
<evidence type="ECO:0008006" key="3">
    <source>
        <dbReference type="Google" id="ProtNLM"/>
    </source>
</evidence>